<dbReference type="Pfam" id="PF04101">
    <property type="entry name" value="Glyco_tran_28_C"/>
    <property type="match status" value="1"/>
</dbReference>
<proteinExistence type="predicted"/>
<gene>
    <name evidence="2" type="ORF">NRP21_21160</name>
</gene>
<organism evidence="2 3">
    <name type="scientific">Roseomonas populi</name>
    <dbReference type="NCBI Taxonomy" id="3121582"/>
    <lineage>
        <taxon>Bacteria</taxon>
        <taxon>Pseudomonadati</taxon>
        <taxon>Pseudomonadota</taxon>
        <taxon>Alphaproteobacteria</taxon>
        <taxon>Acetobacterales</taxon>
        <taxon>Roseomonadaceae</taxon>
        <taxon>Roseomonas</taxon>
    </lineage>
</organism>
<dbReference type="PANTHER" id="PTHR21015">
    <property type="entry name" value="UDP-N-ACETYLGLUCOSAMINE--N-ACETYLMURAMYL-(PENTAPEPTIDE) PYROPHOSPHORYL-UNDECAPRENOL N-ACETYLGLUCOSAMINE TRANSFERASE 1"/>
    <property type="match status" value="1"/>
</dbReference>
<dbReference type="InterPro" id="IPR007235">
    <property type="entry name" value="Glyco_trans_28_C"/>
</dbReference>
<dbReference type="EMBL" id="JANJOU010000022">
    <property type="protein sequence ID" value="MCR0984570.1"/>
    <property type="molecule type" value="Genomic_DNA"/>
</dbReference>
<name>A0ABT1X8Y6_9PROT</name>
<dbReference type="Proteomes" id="UP001524642">
    <property type="component" value="Unassembled WGS sequence"/>
</dbReference>
<dbReference type="Gene3D" id="3.40.50.2000">
    <property type="entry name" value="Glycogen Phosphorylase B"/>
    <property type="match status" value="1"/>
</dbReference>
<reference evidence="2 3" key="1">
    <citation type="submission" date="2022-06" db="EMBL/GenBank/DDBJ databases">
        <title>Roseomonas CN29.</title>
        <authorList>
            <person name="Cheng Y."/>
            <person name="He X."/>
        </authorList>
    </citation>
    <scope>NUCLEOTIDE SEQUENCE [LARGE SCALE GENOMIC DNA]</scope>
    <source>
        <strain evidence="2 3">CN29</strain>
    </source>
</reference>
<evidence type="ECO:0000313" key="2">
    <source>
        <dbReference type="EMBL" id="MCR0984570.1"/>
    </source>
</evidence>
<dbReference type="PANTHER" id="PTHR21015:SF22">
    <property type="entry name" value="GLYCOSYLTRANSFERASE"/>
    <property type="match status" value="1"/>
</dbReference>
<dbReference type="RefSeq" id="WP_257718222.1">
    <property type="nucleotide sequence ID" value="NZ_JANJOU010000022.1"/>
</dbReference>
<evidence type="ECO:0000259" key="1">
    <source>
        <dbReference type="Pfam" id="PF04101"/>
    </source>
</evidence>
<accession>A0ABT1X8Y6</accession>
<keyword evidence="3" id="KW-1185">Reference proteome</keyword>
<dbReference type="SUPFAM" id="SSF53756">
    <property type="entry name" value="UDP-Glycosyltransferase/glycogen phosphorylase"/>
    <property type="match status" value="1"/>
</dbReference>
<feature type="domain" description="Glycosyl transferase family 28 C-terminal" evidence="1">
    <location>
        <begin position="222"/>
        <end position="290"/>
    </location>
</feature>
<comment type="caution">
    <text evidence="2">The sequence shown here is derived from an EMBL/GenBank/DDBJ whole genome shotgun (WGS) entry which is preliminary data.</text>
</comment>
<sequence>MRPVGYYVHHQGMGHWTRAAALARHMRRPVTLIGTVAEPREAPCPVLALPDDAGADPRHGDPAGVPGLHYAPVHHEGMRARGAAIAEWIARERPALMVVDVSVEVAVLSRLLSTPVLYFRLSGTRDDPPHVTAFRAAEALIAPFPAALEDPATPDWVRARTFHAGFLSGGGAVPSSGGGIVAAFGRGGAGGSAAALAAAARAVPDRRWRVLGPVSGSTALPPNLELLGWREDASTILADADLVIGGGGDGLVAEVAALGKRFLCLPEPRPFDEQLGKARRLAALGAAVVREEWPDEWPEAIAATRALDPARITALHDPNAVAHTAAFIERMAARFDGA</sequence>
<evidence type="ECO:0000313" key="3">
    <source>
        <dbReference type="Proteomes" id="UP001524642"/>
    </source>
</evidence>
<protein>
    <recommendedName>
        <fullName evidence="1">Glycosyl transferase family 28 C-terminal domain-containing protein</fullName>
    </recommendedName>
</protein>